<keyword evidence="1" id="KW-1185">Reference proteome</keyword>
<dbReference type="WBParaSite" id="PgR209X_g007_t01">
    <property type="protein sequence ID" value="PgR209X_g007_t01"/>
    <property type="gene ID" value="PgR209X_g007"/>
</dbReference>
<proteinExistence type="predicted"/>
<evidence type="ECO:0000313" key="2">
    <source>
        <dbReference type="WBParaSite" id="PgR209X_g007_t01"/>
    </source>
</evidence>
<organism evidence="1 2">
    <name type="scientific">Parascaris univalens</name>
    <name type="common">Nematode worm</name>
    <dbReference type="NCBI Taxonomy" id="6257"/>
    <lineage>
        <taxon>Eukaryota</taxon>
        <taxon>Metazoa</taxon>
        <taxon>Ecdysozoa</taxon>
        <taxon>Nematoda</taxon>
        <taxon>Chromadorea</taxon>
        <taxon>Rhabditida</taxon>
        <taxon>Spirurina</taxon>
        <taxon>Ascaridomorpha</taxon>
        <taxon>Ascaridoidea</taxon>
        <taxon>Ascarididae</taxon>
        <taxon>Parascaris</taxon>
    </lineage>
</organism>
<protein>
    <submittedName>
        <fullName evidence="2">Uncharacterized protein</fullName>
    </submittedName>
</protein>
<sequence>PSSQCIDITPADTTIREQISNTPNRSRLKGIFEGDQHYDINDHVQRTVPKMAIDISMHNLLNKKKKD</sequence>
<name>A0A915CJL5_PARUN</name>
<evidence type="ECO:0000313" key="1">
    <source>
        <dbReference type="Proteomes" id="UP000887569"/>
    </source>
</evidence>
<reference evidence="2" key="1">
    <citation type="submission" date="2022-11" db="UniProtKB">
        <authorList>
            <consortium name="WormBaseParasite"/>
        </authorList>
    </citation>
    <scope>IDENTIFICATION</scope>
</reference>
<accession>A0A915CJL5</accession>
<dbReference type="Proteomes" id="UP000887569">
    <property type="component" value="Unplaced"/>
</dbReference>
<dbReference type="AlphaFoldDB" id="A0A915CJL5"/>